<accession>A0ABW0BSN5</accession>
<evidence type="ECO:0000313" key="2">
    <source>
        <dbReference type="Proteomes" id="UP001596087"/>
    </source>
</evidence>
<name>A0ABW0BSN5_9ACTN</name>
<dbReference type="RefSeq" id="WP_378593945.1">
    <property type="nucleotide sequence ID" value="NZ_JBHSKD010000029.1"/>
</dbReference>
<comment type="caution">
    <text evidence="1">The sequence shown here is derived from an EMBL/GenBank/DDBJ whole genome shotgun (WGS) entry which is preliminary data.</text>
</comment>
<reference evidence="2" key="1">
    <citation type="journal article" date="2019" name="Int. J. Syst. Evol. Microbiol.">
        <title>The Global Catalogue of Microorganisms (GCM) 10K type strain sequencing project: providing services to taxonomists for standard genome sequencing and annotation.</title>
        <authorList>
            <consortium name="The Broad Institute Genomics Platform"/>
            <consortium name="The Broad Institute Genome Sequencing Center for Infectious Disease"/>
            <person name="Wu L."/>
            <person name="Ma J."/>
        </authorList>
    </citation>
    <scope>NUCLEOTIDE SEQUENCE [LARGE SCALE GENOMIC DNA]</scope>
    <source>
        <strain evidence="2">DFY41</strain>
    </source>
</reference>
<evidence type="ECO:0000313" key="1">
    <source>
        <dbReference type="EMBL" id="MFC5179621.1"/>
    </source>
</evidence>
<proteinExistence type="predicted"/>
<dbReference type="EMBL" id="JBHSKD010000029">
    <property type="protein sequence ID" value="MFC5179621.1"/>
    <property type="molecule type" value="Genomic_DNA"/>
</dbReference>
<keyword evidence="2" id="KW-1185">Reference proteome</keyword>
<sequence>MVLDVDFAPDGLLADLLRAELDQGVEVHVVLLRPRLGWSTDAALVVLHGRRIAAARGRRLEELAHIAGARHRQVTVSIQRHRWRSAVPSQSLARYLSPGPIRKASFSR</sequence>
<organism evidence="1 2">
    <name type="scientific">Nocardioides taihuensis</name>
    <dbReference type="NCBI Taxonomy" id="1835606"/>
    <lineage>
        <taxon>Bacteria</taxon>
        <taxon>Bacillati</taxon>
        <taxon>Actinomycetota</taxon>
        <taxon>Actinomycetes</taxon>
        <taxon>Propionibacteriales</taxon>
        <taxon>Nocardioidaceae</taxon>
        <taxon>Nocardioides</taxon>
    </lineage>
</organism>
<dbReference type="Proteomes" id="UP001596087">
    <property type="component" value="Unassembled WGS sequence"/>
</dbReference>
<protein>
    <submittedName>
        <fullName evidence="1">Uncharacterized protein</fullName>
    </submittedName>
</protein>
<gene>
    <name evidence="1" type="ORF">ACFPGP_23310</name>
</gene>